<protein>
    <recommendedName>
        <fullName evidence="3">DUF1510 domain-containing protein</fullName>
    </recommendedName>
</protein>
<organism evidence="4 5">
    <name type="scientific">Oceanobacillus arenosus</name>
    <dbReference type="NCBI Taxonomy" id="1229153"/>
    <lineage>
        <taxon>Bacteria</taxon>
        <taxon>Bacillati</taxon>
        <taxon>Bacillota</taxon>
        <taxon>Bacilli</taxon>
        <taxon>Bacillales</taxon>
        <taxon>Bacillaceae</taxon>
        <taxon>Oceanobacillus</taxon>
    </lineage>
</organism>
<dbReference type="EMBL" id="PIOC01000014">
    <property type="protein sequence ID" value="RDW19266.1"/>
    <property type="molecule type" value="Genomic_DNA"/>
</dbReference>
<dbReference type="Proteomes" id="UP000257143">
    <property type="component" value="Unassembled WGS sequence"/>
</dbReference>
<dbReference type="InterPro" id="IPR009988">
    <property type="entry name" value="DUF1510"/>
</dbReference>
<feature type="compositionally biased region" description="Polar residues" evidence="1">
    <location>
        <begin position="135"/>
        <end position="146"/>
    </location>
</feature>
<feature type="transmembrane region" description="Helical" evidence="2">
    <location>
        <begin position="21"/>
        <end position="43"/>
    </location>
</feature>
<keyword evidence="2" id="KW-0472">Membrane</keyword>
<gene>
    <name evidence="4" type="ORF">CWR48_09485</name>
</gene>
<evidence type="ECO:0000256" key="1">
    <source>
        <dbReference type="SAM" id="MobiDB-lite"/>
    </source>
</evidence>
<keyword evidence="2" id="KW-0812">Transmembrane</keyword>
<dbReference type="AlphaFoldDB" id="A0A3D8PT17"/>
<feature type="region of interest" description="Disordered" evidence="1">
    <location>
        <begin position="48"/>
        <end position="152"/>
    </location>
</feature>
<dbReference type="Pfam" id="PF07423">
    <property type="entry name" value="DUF1510"/>
    <property type="match status" value="1"/>
</dbReference>
<reference evidence="5" key="1">
    <citation type="submission" date="2017-11" db="EMBL/GenBank/DDBJ databases">
        <authorList>
            <person name="Zhu W."/>
        </authorList>
    </citation>
    <scope>NUCLEOTIDE SEQUENCE [LARGE SCALE GENOMIC DNA]</scope>
    <source>
        <strain evidence="5">CAU 1183</strain>
    </source>
</reference>
<evidence type="ECO:0000259" key="3">
    <source>
        <dbReference type="Pfam" id="PF07423"/>
    </source>
</evidence>
<dbReference type="OrthoDB" id="2168558at2"/>
<name>A0A3D8PT17_9BACI</name>
<proteinExistence type="predicted"/>
<keyword evidence="2" id="KW-1133">Transmembrane helix</keyword>
<evidence type="ECO:0000256" key="2">
    <source>
        <dbReference type="SAM" id="Phobius"/>
    </source>
</evidence>
<sequence>MSDMDKNTRLNKFDKRRKTTKSITILLIVGAVLIVVILAFWLFGGGSNKSDNTVEEPLEESSQIIINDDSKSNDESKNSNTKEDKDATNEESDSPTIDDEEDTEIDNEKVKTEPAEPSDNNVEEAYAGDWKPVGTEQTGPHTTTYDEGTADREEMKQAVSVATGLATTDMIEWWYENGGDQKVIATVSDNAQTATYRVFLSWNDGEGWQPTKVEKLIENDRNNR</sequence>
<feature type="domain" description="DUF1510" evidence="3">
    <location>
        <begin position="126"/>
        <end position="216"/>
    </location>
</feature>
<comment type="caution">
    <text evidence="4">The sequence shown here is derived from an EMBL/GenBank/DDBJ whole genome shotgun (WGS) entry which is preliminary data.</text>
</comment>
<evidence type="ECO:0000313" key="5">
    <source>
        <dbReference type="Proteomes" id="UP000257143"/>
    </source>
</evidence>
<keyword evidence="5" id="KW-1185">Reference proteome</keyword>
<feature type="compositionally biased region" description="Basic and acidic residues" evidence="1">
    <location>
        <begin position="68"/>
        <end position="88"/>
    </location>
</feature>
<feature type="compositionally biased region" description="Acidic residues" evidence="1">
    <location>
        <begin position="89"/>
        <end position="105"/>
    </location>
</feature>
<evidence type="ECO:0000313" key="4">
    <source>
        <dbReference type="EMBL" id="RDW19266.1"/>
    </source>
</evidence>
<accession>A0A3D8PT17</accession>